<dbReference type="PRINTS" id="PR00081">
    <property type="entry name" value="GDHRDH"/>
</dbReference>
<dbReference type="InterPro" id="IPR002347">
    <property type="entry name" value="SDR_fam"/>
</dbReference>
<dbReference type="FunFam" id="3.40.50.720:FF:000173">
    <property type="entry name" value="3-oxoacyl-[acyl-carrier protein] reductase"/>
    <property type="match status" value="1"/>
</dbReference>
<dbReference type="GO" id="GO:0004316">
    <property type="term" value="F:3-oxoacyl-[acyl-carrier-protein] reductase (NADPH) activity"/>
    <property type="evidence" value="ECO:0007669"/>
    <property type="project" value="UniProtKB-EC"/>
</dbReference>
<dbReference type="Gene3D" id="3.40.50.720">
    <property type="entry name" value="NAD(P)-binding Rossmann-like Domain"/>
    <property type="match status" value="1"/>
</dbReference>
<evidence type="ECO:0000256" key="1">
    <source>
        <dbReference type="ARBA" id="ARBA00006484"/>
    </source>
</evidence>
<protein>
    <submittedName>
        <fullName evidence="3">3-oxoacyl-[acyl-carrier-protein] reductase FabG</fullName>
        <ecNumber evidence="3">1.1.1.100</ecNumber>
    </submittedName>
</protein>
<dbReference type="PANTHER" id="PTHR42879:SF2">
    <property type="entry name" value="3-OXOACYL-[ACYL-CARRIER-PROTEIN] REDUCTASE FABG"/>
    <property type="match status" value="1"/>
</dbReference>
<gene>
    <name evidence="3" type="primary">fabG_14</name>
    <name evidence="3" type="ORF">LMG3458_04376</name>
</gene>
<dbReference type="RefSeq" id="WP_175194923.1">
    <property type="nucleotide sequence ID" value="NZ_CADIJO010000017.1"/>
</dbReference>
<dbReference type="CDD" id="cd05233">
    <property type="entry name" value="SDR_c"/>
    <property type="match status" value="1"/>
</dbReference>
<evidence type="ECO:0000313" key="4">
    <source>
        <dbReference type="Proteomes" id="UP000494111"/>
    </source>
</evidence>
<keyword evidence="2 3" id="KW-0560">Oxidoreductase</keyword>
<reference evidence="3 4" key="1">
    <citation type="submission" date="2020-04" db="EMBL/GenBank/DDBJ databases">
        <authorList>
            <person name="De Canck E."/>
        </authorList>
    </citation>
    <scope>NUCLEOTIDE SEQUENCE [LARGE SCALE GENOMIC DNA]</scope>
    <source>
        <strain evidence="3 4">LMG 3458</strain>
    </source>
</reference>
<evidence type="ECO:0000256" key="2">
    <source>
        <dbReference type="ARBA" id="ARBA00023002"/>
    </source>
</evidence>
<dbReference type="PANTHER" id="PTHR42879">
    <property type="entry name" value="3-OXOACYL-(ACYL-CARRIER-PROTEIN) REDUCTASE"/>
    <property type="match status" value="1"/>
</dbReference>
<dbReference type="InterPro" id="IPR050259">
    <property type="entry name" value="SDR"/>
</dbReference>
<dbReference type="EMBL" id="CADIJO010000017">
    <property type="protein sequence ID" value="CAB3725687.1"/>
    <property type="molecule type" value="Genomic_DNA"/>
</dbReference>
<dbReference type="PRINTS" id="PR00080">
    <property type="entry name" value="SDRFAMILY"/>
</dbReference>
<proteinExistence type="inferred from homology"/>
<name>A0A6S7BC13_9BURK</name>
<dbReference type="Pfam" id="PF13561">
    <property type="entry name" value="adh_short_C2"/>
    <property type="match status" value="1"/>
</dbReference>
<accession>A0A6S7BC13</accession>
<dbReference type="InterPro" id="IPR036291">
    <property type="entry name" value="NAD(P)-bd_dom_sf"/>
</dbReference>
<evidence type="ECO:0000313" key="3">
    <source>
        <dbReference type="EMBL" id="CAB3725687.1"/>
    </source>
</evidence>
<organism evidence="3 4">
    <name type="scientific">Achromobacter deleyi</name>
    <dbReference type="NCBI Taxonomy" id="1353891"/>
    <lineage>
        <taxon>Bacteria</taxon>
        <taxon>Pseudomonadati</taxon>
        <taxon>Pseudomonadota</taxon>
        <taxon>Betaproteobacteria</taxon>
        <taxon>Burkholderiales</taxon>
        <taxon>Alcaligenaceae</taxon>
        <taxon>Achromobacter</taxon>
    </lineage>
</organism>
<dbReference type="Proteomes" id="UP000494111">
    <property type="component" value="Unassembled WGS sequence"/>
</dbReference>
<comment type="similarity">
    <text evidence="1">Belongs to the short-chain dehydrogenases/reductases (SDR) family.</text>
</comment>
<dbReference type="AlphaFoldDB" id="A0A6S7BC13"/>
<dbReference type="SUPFAM" id="SSF51735">
    <property type="entry name" value="NAD(P)-binding Rossmann-fold domains"/>
    <property type="match status" value="1"/>
</dbReference>
<dbReference type="EC" id="1.1.1.100" evidence="3"/>
<sequence length="241" mass="24674">MNPSPIALVTGGSRGIGRAIVARLLQDGFRVVNFSRRAPDETLPGETFQSVDLGDAAVTVAAAGALVAAQPVLHLVNNAGMIQVADIESVTQEDLARTVALNLTAPLLLMQALLPGMRQAGYGRVVNIGSRAALGKPGRSVYGATKSGLVGMTRTWALELGKAGVTVNTVAPGPIATELFDQSNPPGEPKTVALEASIPVGRIGRPEDVAHAVSGFMDPRAGFITGQVLYVCGGMSVGLAG</sequence>